<evidence type="ECO:0000259" key="2">
    <source>
        <dbReference type="Pfam" id="PF01882"/>
    </source>
</evidence>
<dbReference type="RefSeq" id="WP_206656330.1">
    <property type="nucleotide sequence ID" value="NZ_CP071182.1"/>
</dbReference>
<keyword evidence="4" id="KW-1185">Reference proteome</keyword>
<reference evidence="3 4" key="1">
    <citation type="submission" date="2021-02" db="EMBL/GenBank/DDBJ databases">
        <title>Alicyclobacillus curvatus sp. nov. and Alicyclobacillus mengziensis sp. nov., two acidophilic bacteria isolated from acid mine drainage.</title>
        <authorList>
            <person name="Huang Y."/>
        </authorList>
    </citation>
    <scope>NUCLEOTIDE SEQUENCE [LARGE SCALE GENOMIC DNA]</scope>
    <source>
        <strain evidence="3 4">S30H14</strain>
    </source>
</reference>
<evidence type="ECO:0000313" key="4">
    <source>
        <dbReference type="Proteomes" id="UP000663505"/>
    </source>
</evidence>
<gene>
    <name evidence="3" type="ORF">JZ786_21545</name>
</gene>
<dbReference type="InterPro" id="IPR002881">
    <property type="entry name" value="DUF58"/>
</dbReference>
<evidence type="ECO:0000313" key="3">
    <source>
        <dbReference type="EMBL" id="QSO46969.1"/>
    </source>
</evidence>
<keyword evidence="1" id="KW-0812">Transmembrane</keyword>
<dbReference type="Pfam" id="PF01882">
    <property type="entry name" value="DUF58"/>
    <property type="match status" value="1"/>
</dbReference>
<dbReference type="PANTHER" id="PTHR34351">
    <property type="entry name" value="SLR1927 PROTEIN-RELATED"/>
    <property type="match status" value="1"/>
</dbReference>
<organism evidence="3 4">
    <name type="scientific">Alicyclobacillus mengziensis</name>
    <dbReference type="NCBI Taxonomy" id="2931921"/>
    <lineage>
        <taxon>Bacteria</taxon>
        <taxon>Bacillati</taxon>
        <taxon>Bacillota</taxon>
        <taxon>Bacilli</taxon>
        <taxon>Bacillales</taxon>
        <taxon>Alicyclobacillaceae</taxon>
        <taxon>Alicyclobacillus</taxon>
    </lineage>
</organism>
<proteinExistence type="predicted"/>
<dbReference type="KEGG" id="afx:JZ786_21545"/>
<keyword evidence="1" id="KW-1133">Transmembrane helix</keyword>
<dbReference type="PANTHER" id="PTHR34351:SF2">
    <property type="entry name" value="DUF58 DOMAIN-CONTAINING PROTEIN"/>
    <property type="match status" value="1"/>
</dbReference>
<protein>
    <submittedName>
        <fullName evidence="3">DUF58 domain-containing protein</fullName>
    </submittedName>
</protein>
<name>A0A9X7Z5K2_9BACL</name>
<accession>A0A9X7Z5K2</accession>
<feature type="domain" description="DUF58" evidence="2">
    <location>
        <begin position="200"/>
        <end position="353"/>
    </location>
</feature>
<keyword evidence="1" id="KW-0472">Membrane</keyword>
<feature type="transmembrane region" description="Helical" evidence="1">
    <location>
        <begin position="29"/>
        <end position="56"/>
    </location>
</feature>
<dbReference type="EMBL" id="CP071182">
    <property type="protein sequence ID" value="QSO46969.1"/>
    <property type="molecule type" value="Genomic_DNA"/>
</dbReference>
<evidence type="ECO:0000256" key="1">
    <source>
        <dbReference type="SAM" id="Phobius"/>
    </source>
</evidence>
<sequence length="409" mass="46342">MTLRRAGLWGLALIGLVVAFVFAKVEGGFIAWFIFSFLFVICLYELFTALTGLRFVGCERKTSATRISAGQSLLIQIDIHRRGWWPIFWLRIHDELPGRWALAVQGGDRVLLPLWAREFQFSYRITNVQRGVYRIGDTSLQSGDLLGLMTQQRVYDRSDSVIVYPRVVPVRGWSNVHPEELGMRESTRRRSEESTNVLGVRDYVPGDRLSRIHWPATARWGALLAKEFEMHVSSELLFVPDVSAQSYQGLESGIFELAMTTVASLMKYVYERHRKFGLTMHGDTLQRFPAGSDEALFMHCLEALAMAGPNGKTPFSQSLLRIAQEAAAGTIVVAVSPRLDKQIVITAEQMRRRTPIEWFAPIVQNELTTEQRSSIHLLESMRVPVYPLRQSEQLSQLVRGGGHHAAKVR</sequence>
<dbReference type="AlphaFoldDB" id="A0A9X7Z5K2"/>
<dbReference type="Proteomes" id="UP000663505">
    <property type="component" value="Chromosome"/>
</dbReference>